<evidence type="ECO:0000313" key="12">
    <source>
        <dbReference type="Proteomes" id="UP000250321"/>
    </source>
</evidence>
<accession>A0A314XZ32</accession>
<evidence type="ECO:0000256" key="6">
    <source>
        <dbReference type="ARBA" id="ARBA00022989"/>
    </source>
</evidence>
<dbReference type="EMBL" id="PJQY01002061">
    <property type="protein sequence ID" value="PQP96747.1"/>
    <property type="molecule type" value="Genomic_DNA"/>
</dbReference>
<dbReference type="PANTHER" id="PTHR24282">
    <property type="entry name" value="CYTOCHROME P450 FAMILY MEMBER"/>
    <property type="match status" value="1"/>
</dbReference>
<sequence length="202" mass="22302">MILRVATQLSTEAADEKDLLQMILKRAKNYGDADSLFSGISQEKFTVDNCMSIYLAGHETTAVTASWSLMLPAANPEWQACARAEVLGICMDRIPDAGMLRSVKTFKMTMTGVLRINEQVPSLFGHPTLLGMTEALKKHMIVEYGDPRNLAPVPPSLIVVRQDLEDIDLNNIQIPKGTIIEIPIPILQQLPDIWGLMPSTSI</sequence>
<keyword evidence="6" id="KW-1133">Transmembrane helix</keyword>
<evidence type="ECO:0000256" key="7">
    <source>
        <dbReference type="ARBA" id="ARBA00023002"/>
    </source>
</evidence>
<dbReference type="STRING" id="2094558.A0A314XZ32"/>
<evidence type="ECO:0000256" key="9">
    <source>
        <dbReference type="ARBA" id="ARBA00023033"/>
    </source>
</evidence>
<dbReference type="Pfam" id="PF00067">
    <property type="entry name" value="p450"/>
    <property type="match status" value="1"/>
</dbReference>
<dbReference type="InterPro" id="IPR050665">
    <property type="entry name" value="Cytochrome_P450_Monooxygen"/>
</dbReference>
<keyword evidence="3" id="KW-0349">Heme</keyword>
<evidence type="ECO:0000256" key="8">
    <source>
        <dbReference type="ARBA" id="ARBA00023004"/>
    </source>
</evidence>
<dbReference type="GO" id="GO:0004497">
    <property type="term" value="F:monooxygenase activity"/>
    <property type="evidence" value="ECO:0007669"/>
    <property type="project" value="UniProtKB-KW"/>
</dbReference>
<dbReference type="OrthoDB" id="1470350at2759"/>
<evidence type="ECO:0000256" key="5">
    <source>
        <dbReference type="ARBA" id="ARBA00022723"/>
    </source>
</evidence>
<keyword evidence="4" id="KW-0812">Transmembrane</keyword>
<dbReference type="GO" id="GO:0020037">
    <property type="term" value="F:heme binding"/>
    <property type="evidence" value="ECO:0007669"/>
    <property type="project" value="InterPro"/>
</dbReference>
<comment type="subcellular location">
    <subcellularLocation>
        <location evidence="1">Membrane</location>
        <topology evidence="1">Single-pass membrane protein</topology>
    </subcellularLocation>
</comment>
<comment type="similarity">
    <text evidence="2">Belongs to the cytochrome P450 family.</text>
</comment>
<dbReference type="AlphaFoldDB" id="A0A314XZ32"/>
<keyword evidence="12" id="KW-1185">Reference proteome</keyword>
<comment type="caution">
    <text evidence="11">The sequence shown here is derived from an EMBL/GenBank/DDBJ whole genome shotgun (WGS) entry which is preliminary data.</text>
</comment>
<keyword evidence="10" id="KW-0472">Membrane</keyword>
<evidence type="ECO:0000256" key="1">
    <source>
        <dbReference type="ARBA" id="ARBA00004167"/>
    </source>
</evidence>
<name>A0A314XZ32_PRUYE</name>
<keyword evidence="5" id="KW-0479">Metal-binding</keyword>
<dbReference type="Gene3D" id="1.10.630.10">
    <property type="entry name" value="Cytochrome P450"/>
    <property type="match status" value="1"/>
</dbReference>
<keyword evidence="8" id="KW-0408">Iron</keyword>
<dbReference type="SUPFAM" id="SSF48264">
    <property type="entry name" value="Cytochrome P450"/>
    <property type="match status" value="1"/>
</dbReference>
<keyword evidence="7" id="KW-0560">Oxidoreductase</keyword>
<proteinExistence type="inferred from homology"/>
<evidence type="ECO:0000256" key="4">
    <source>
        <dbReference type="ARBA" id="ARBA00022692"/>
    </source>
</evidence>
<organism evidence="11 12">
    <name type="scientific">Prunus yedoensis var. nudiflora</name>
    <dbReference type="NCBI Taxonomy" id="2094558"/>
    <lineage>
        <taxon>Eukaryota</taxon>
        <taxon>Viridiplantae</taxon>
        <taxon>Streptophyta</taxon>
        <taxon>Embryophyta</taxon>
        <taxon>Tracheophyta</taxon>
        <taxon>Spermatophyta</taxon>
        <taxon>Magnoliopsida</taxon>
        <taxon>eudicotyledons</taxon>
        <taxon>Gunneridae</taxon>
        <taxon>Pentapetalae</taxon>
        <taxon>rosids</taxon>
        <taxon>fabids</taxon>
        <taxon>Rosales</taxon>
        <taxon>Rosaceae</taxon>
        <taxon>Amygdaloideae</taxon>
        <taxon>Amygdaleae</taxon>
        <taxon>Prunus</taxon>
    </lineage>
</organism>
<dbReference type="GO" id="GO:0005506">
    <property type="term" value="F:iron ion binding"/>
    <property type="evidence" value="ECO:0007669"/>
    <property type="project" value="InterPro"/>
</dbReference>
<dbReference type="InterPro" id="IPR036396">
    <property type="entry name" value="Cyt_P450_sf"/>
</dbReference>
<dbReference type="Proteomes" id="UP000250321">
    <property type="component" value="Unassembled WGS sequence"/>
</dbReference>
<reference evidence="11 12" key="1">
    <citation type="submission" date="2018-02" db="EMBL/GenBank/DDBJ databases">
        <title>Draft genome of wild Prunus yedoensis var. nudiflora.</title>
        <authorList>
            <person name="Baek S."/>
            <person name="Kim J.-H."/>
            <person name="Choi K."/>
            <person name="Kim G.-B."/>
            <person name="Cho A."/>
            <person name="Jang H."/>
            <person name="Shin C.-H."/>
            <person name="Yu H.-J."/>
            <person name="Mun J.-H."/>
        </authorList>
    </citation>
    <scope>NUCLEOTIDE SEQUENCE [LARGE SCALE GENOMIC DNA]</scope>
    <source>
        <strain evidence="12">cv. Jeju island</strain>
        <tissue evidence="11">Leaf</tissue>
    </source>
</reference>
<dbReference type="GO" id="GO:0016020">
    <property type="term" value="C:membrane"/>
    <property type="evidence" value="ECO:0007669"/>
    <property type="project" value="UniProtKB-SubCell"/>
</dbReference>
<dbReference type="InterPro" id="IPR001128">
    <property type="entry name" value="Cyt_P450"/>
</dbReference>
<keyword evidence="9" id="KW-0503">Monooxygenase</keyword>
<evidence type="ECO:0000256" key="10">
    <source>
        <dbReference type="ARBA" id="ARBA00023136"/>
    </source>
</evidence>
<evidence type="ECO:0000256" key="3">
    <source>
        <dbReference type="ARBA" id="ARBA00022617"/>
    </source>
</evidence>
<gene>
    <name evidence="11" type="ORF">Pyn_08096</name>
</gene>
<evidence type="ECO:0000313" key="11">
    <source>
        <dbReference type="EMBL" id="PQP96747.1"/>
    </source>
</evidence>
<dbReference type="GO" id="GO:0016705">
    <property type="term" value="F:oxidoreductase activity, acting on paired donors, with incorporation or reduction of molecular oxygen"/>
    <property type="evidence" value="ECO:0007669"/>
    <property type="project" value="InterPro"/>
</dbReference>
<dbReference type="PANTHER" id="PTHR24282:SF26">
    <property type="entry name" value="CYTOCHROME P450"/>
    <property type="match status" value="1"/>
</dbReference>
<protein>
    <submittedName>
        <fullName evidence="11">Cytochrome P450 714C2-like</fullName>
    </submittedName>
</protein>
<evidence type="ECO:0000256" key="2">
    <source>
        <dbReference type="ARBA" id="ARBA00010617"/>
    </source>
</evidence>